<comment type="caution">
    <text evidence="1">The sequence shown here is derived from an EMBL/GenBank/DDBJ whole genome shotgun (WGS) entry which is preliminary data.</text>
</comment>
<gene>
    <name evidence="1" type="ORF">T07_6036</name>
</gene>
<dbReference type="EMBL" id="JYDL01000044">
    <property type="protein sequence ID" value="KRX20895.1"/>
    <property type="molecule type" value="Genomic_DNA"/>
</dbReference>
<protein>
    <submittedName>
        <fullName evidence="1">Uncharacterized protein</fullName>
    </submittedName>
</protein>
<evidence type="ECO:0000313" key="1">
    <source>
        <dbReference type="EMBL" id="KRX20895.1"/>
    </source>
</evidence>
<reference evidence="1 2" key="1">
    <citation type="submission" date="2015-01" db="EMBL/GenBank/DDBJ databases">
        <title>Evolution of Trichinella species and genotypes.</title>
        <authorList>
            <person name="Korhonen P.K."/>
            <person name="Edoardo P."/>
            <person name="Giuseppe L.R."/>
            <person name="Gasser R.B."/>
        </authorList>
    </citation>
    <scope>NUCLEOTIDE SEQUENCE [LARGE SCALE GENOMIC DNA]</scope>
    <source>
        <strain evidence="1">ISS37</strain>
    </source>
</reference>
<organism evidence="1 2">
    <name type="scientific">Trichinella nelsoni</name>
    <dbReference type="NCBI Taxonomy" id="6336"/>
    <lineage>
        <taxon>Eukaryota</taxon>
        <taxon>Metazoa</taxon>
        <taxon>Ecdysozoa</taxon>
        <taxon>Nematoda</taxon>
        <taxon>Enoplea</taxon>
        <taxon>Dorylaimia</taxon>
        <taxon>Trichinellida</taxon>
        <taxon>Trichinellidae</taxon>
        <taxon>Trichinella</taxon>
    </lineage>
</organism>
<proteinExistence type="predicted"/>
<dbReference type="OrthoDB" id="10526736at2759"/>
<sequence>MLRIRLSGLNYFVIFENSAFNNAYGFISIIKTKLKYKHLINLGISLDNQESYLYKFIRKFV</sequence>
<name>A0A0V0S2N4_9BILA</name>
<evidence type="ECO:0000313" key="2">
    <source>
        <dbReference type="Proteomes" id="UP000054630"/>
    </source>
</evidence>
<accession>A0A0V0S2N4</accession>
<dbReference type="Proteomes" id="UP000054630">
    <property type="component" value="Unassembled WGS sequence"/>
</dbReference>
<keyword evidence="2" id="KW-1185">Reference proteome</keyword>
<dbReference type="AlphaFoldDB" id="A0A0V0S2N4"/>